<evidence type="ECO:0000313" key="5">
    <source>
        <dbReference type="Proteomes" id="UP000016567"/>
    </source>
</evidence>
<proteinExistence type="predicted"/>
<dbReference type="EMBL" id="BATL01000009">
    <property type="protein sequence ID" value="GAD74334.1"/>
    <property type="molecule type" value="Genomic_DNA"/>
</dbReference>
<accession>U3BYG4</accession>
<dbReference type="Pfam" id="PF13505">
    <property type="entry name" value="OMP_b-brl"/>
    <property type="match status" value="1"/>
</dbReference>
<dbReference type="eggNOG" id="ENOG50329PC">
    <property type="taxonomic scope" value="Bacteria"/>
</dbReference>
<dbReference type="SUPFAM" id="SSF56925">
    <property type="entry name" value="OMPA-like"/>
    <property type="match status" value="1"/>
</dbReference>
<feature type="chain" id="PRO_5004639223" description="Outer membrane protein beta-barrel domain-containing protein" evidence="2">
    <location>
        <begin position="20"/>
        <end position="213"/>
    </location>
</feature>
<gene>
    <name evidence="4" type="ORF">VAZ01S_009_00120</name>
</gene>
<evidence type="ECO:0000313" key="4">
    <source>
        <dbReference type="EMBL" id="GAD74334.1"/>
    </source>
</evidence>
<dbReference type="RefSeq" id="WP_021708114.1">
    <property type="nucleotide sequence ID" value="NZ_BAOB01000074.1"/>
</dbReference>
<feature type="domain" description="Outer membrane protein beta-barrel" evidence="3">
    <location>
        <begin position="24"/>
        <end position="176"/>
    </location>
</feature>
<sequence>MIRSLLMVPLAILPIVSFASDVEQVEKFGYKHVDLDIGAGTTNEEWLDNSNVTSLGLGGHYLLSEHWLLNAEYSVQFIHPEESTWRVDRVMLGAGYRYAINDRFDVYGMYGFGLLKARVTLDKSDKTLSSDREFLHGATLGANYLLTDKLIAAAEVHVNHSDIVNERNYKIGFNYQWHDVIGTGLYYQYRDTDYKDTHSDHINEVGLNFKFVY</sequence>
<name>U3BYG4_9VIBR</name>
<dbReference type="OrthoDB" id="6399590at2"/>
<reference evidence="4 5" key="1">
    <citation type="submission" date="2013-09" db="EMBL/GenBank/DDBJ databases">
        <title>Whole genome shotgun sequence of Vibrio azureus NBRC 104587.</title>
        <authorList>
            <person name="Isaki S."/>
            <person name="Hosoyama A."/>
            <person name="Numata M."/>
            <person name="Hashimoto M."/>
            <person name="Hosoyama Y."/>
            <person name="Tsuchikane K."/>
            <person name="Noguchi M."/>
            <person name="Hirakata S."/>
            <person name="Ichikawa N."/>
            <person name="Ohji S."/>
            <person name="Yamazoe A."/>
            <person name="Fujita N."/>
        </authorList>
    </citation>
    <scope>NUCLEOTIDE SEQUENCE [LARGE SCALE GENOMIC DNA]</scope>
    <source>
        <strain evidence="4 5">NBRC 104587</strain>
    </source>
</reference>
<evidence type="ECO:0000259" key="3">
    <source>
        <dbReference type="Pfam" id="PF13505"/>
    </source>
</evidence>
<keyword evidence="5" id="KW-1185">Reference proteome</keyword>
<dbReference type="Gene3D" id="2.40.160.20">
    <property type="match status" value="1"/>
</dbReference>
<evidence type="ECO:0000256" key="2">
    <source>
        <dbReference type="SAM" id="SignalP"/>
    </source>
</evidence>
<organism evidence="4 5">
    <name type="scientific">Vibrio azureus NBRC 104587</name>
    <dbReference type="NCBI Taxonomy" id="1219077"/>
    <lineage>
        <taxon>Bacteria</taxon>
        <taxon>Pseudomonadati</taxon>
        <taxon>Pseudomonadota</taxon>
        <taxon>Gammaproteobacteria</taxon>
        <taxon>Vibrionales</taxon>
        <taxon>Vibrionaceae</taxon>
        <taxon>Vibrio</taxon>
    </lineage>
</organism>
<evidence type="ECO:0000256" key="1">
    <source>
        <dbReference type="ARBA" id="ARBA00022729"/>
    </source>
</evidence>
<keyword evidence="1 2" id="KW-0732">Signal</keyword>
<protein>
    <recommendedName>
        <fullName evidence="3">Outer membrane protein beta-barrel domain-containing protein</fullName>
    </recommendedName>
</protein>
<dbReference type="STRING" id="1219077.VAZ01S_009_00120"/>
<dbReference type="Proteomes" id="UP000016567">
    <property type="component" value="Unassembled WGS sequence"/>
</dbReference>
<dbReference type="InterPro" id="IPR027385">
    <property type="entry name" value="Beta-barrel_OMP"/>
</dbReference>
<feature type="signal peptide" evidence="2">
    <location>
        <begin position="1"/>
        <end position="19"/>
    </location>
</feature>
<dbReference type="InterPro" id="IPR011250">
    <property type="entry name" value="OMP/PagP_B-barrel"/>
</dbReference>
<dbReference type="AlphaFoldDB" id="U3BYG4"/>
<comment type="caution">
    <text evidence="4">The sequence shown here is derived from an EMBL/GenBank/DDBJ whole genome shotgun (WGS) entry which is preliminary data.</text>
</comment>